<organism evidence="1 2">
    <name type="scientific">Penicillium oxalicum (strain 114-2 / CGMCC 5302)</name>
    <name type="common">Penicillium decumbens</name>
    <dbReference type="NCBI Taxonomy" id="933388"/>
    <lineage>
        <taxon>Eukaryota</taxon>
        <taxon>Fungi</taxon>
        <taxon>Dikarya</taxon>
        <taxon>Ascomycota</taxon>
        <taxon>Pezizomycotina</taxon>
        <taxon>Eurotiomycetes</taxon>
        <taxon>Eurotiomycetidae</taxon>
        <taxon>Eurotiales</taxon>
        <taxon>Aspergillaceae</taxon>
        <taxon>Penicillium</taxon>
    </lineage>
</organism>
<dbReference type="EMBL" id="KB644410">
    <property type="protein sequence ID" value="EPS27632.1"/>
    <property type="molecule type" value="Genomic_DNA"/>
</dbReference>
<dbReference type="Proteomes" id="UP000019376">
    <property type="component" value="Unassembled WGS sequence"/>
</dbReference>
<evidence type="ECO:0000313" key="1">
    <source>
        <dbReference type="EMBL" id="EPS27632.1"/>
    </source>
</evidence>
<accession>S8B012</accession>
<dbReference type="AlphaFoldDB" id="S8B012"/>
<dbReference type="HOGENOM" id="CLU_2528196_0_0_1"/>
<name>S8B012_PENO1</name>
<sequence length="84" mass="8929">MHIVIGGGEVFSRSDQSATVSFLAAFAPVDVWIGGQIGTPAILAVSGRRGKGRRSFRAPASLTVVGDPNEKQCCHGRMWPCFPD</sequence>
<gene>
    <name evidence="1" type="ORF">PDE_02576</name>
</gene>
<evidence type="ECO:0000313" key="2">
    <source>
        <dbReference type="Proteomes" id="UP000019376"/>
    </source>
</evidence>
<protein>
    <submittedName>
        <fullName evidence="1">Uncharacterized protein</fullName>
    </submittedName>
</protein>
<proteinExistence type="predicted"/>
<reference evidence="1 2" key="1">
    <citation type="journal article" date="2013" name="PLoS ONE">
        <title>Genomic and secretomic analyses reveal unique features of the lignocellulolytic enzyme system of Penicillium decumbens.</title>
        <authorList>
            <person name="Liu G."/>
            <person name="Zhang L."/>
            <person name="Wei X."/>
            <person name="Zou G."/>
            <person name="Qin Y."/>
            <person name="Ma L."/>
            <person name="Li J."/>
            <person name="Zheng H."/>
            <person name="Wang S."/>
            <person name="Wang C."/>
            <person name="Xun L."/>
            <person name="Zhao G.-P."/>
            <person name="Zhou Z."/>
            <person name="Qu Y."/>
        </authorList>
    </citation>
    <scope>NUCLEOTIDE SEQUENCE [LARGE SCALE GENOMIC DNA]</scope>
    <source>
        <strain evidence="2">114-2 / CGMCC 5302</strain>
    </source>
</reference>
<keyword evidence="2" id="KW-1185">Reference proteome</keyword>